<dbReference type="InParanoid" id="Q8EVX6"/>
<feature type="compositionally biased region" description="Gly residues" evidence="1">
    <location>
        <begin position="114"/>
        <end position="127"/>
    </location>
</feature>
<accession>Q8EVX6</accession>
<feature type="region of interest" description="Disordered" evidence="1">
    <location>
        <begin position="64"/>
        <end position="155"/>
    </location>
</feature>
<name>Q8EVX6_MALP2</name>
<dbReference type="KEGG" id="mpe:MYPE4330"/>
<protein>
    <submittedName>
        <fullName evidence="2">Uncharacterized protein</fullName>
    </submittedName>
</protein>
<dbReference type="STRING" id="272633.gene:10731549"/>
<dbReference type="AlphaFoldDB" id="Q8EVX6"/>
<organism evidence="2 3">
    <name type="scientific">Malacoplasma penetrans (strain HF-2)</name>
    <name type="common">Mycoplasma penetrans</name>
    <dbReference type="NCBI Taxonomy" id="272633"/>
    <lineage>
        <taxon>Bacteria</taxon>
        <taxon>Bacillati</taxon>
        <taxon>Mycoplasmatota</taxon>
        <taxon>Mycoplasmoidales</taxon>
        <taxon>Mycoplasmoidaceae</taxon>
        <taxon>Malacoplasma</taxon>
    </lineage>
</organism>
<evidence type="ECO:0000256" key="1">
    <source>
        <dbReference type="SAM" id="MobiDB-lite"/>
    </source>
</evidence>
<dbReference type="EMBL" id="BA000026">
    <property type="protein sequence ID" value="BAC44223.1"/>
    <property type="molecule type" value="Genomic_DNA"/>
</dbReference>
<evidence type="ECO:0000313" key="2">
    <source>
        <dbReference type="EMBL" id="BAC44223.1"/>
    </source>
</evidence>
<dbReference type="Proteomes" id="UP000002522">
    <property type="component" value="Chromosome"/>
</dbReference>
<evidence type="ECO:0000313" key="3">
    <source>
        <dbReference type="Proteomes" id="UP000002522"/>
    </source>
</evidence>
<gene>
    <name evidence="2" type="ordered locus">MYPE4330</name>
</gene>
<reference evidence="2 3" key="1">
    <citation type="journal article" date="2002" name="Nucleic Acids Res.">
        <title>The complete genomic sequence of Mycoplasma penetrans, an intracellular bacterial pathogen in humans.</title>
        <authorList>
            <person name="Sasaki Y."/>
            <person name="Ishikawa J."/>
            <person name="Yamashita A."/>
            <person name="Oshima K."/>
            <person name="Kenri T."/>
            <person name="Furuya K."/>
            <person name="Yoshino C."/>
            <person name="Horino A."/>
            <person name="Shiba T."/>
            <person name="Sasaki T."/>
            <person name="Hattori M."/>
        </authorList>
    </citation>
    <scope>NUCLEOTIDE SEQUENCE [LARGE SCALE GENOMIC DNA]</scope>
    <source>
        <strain evidence="2 3">HF-2</strain>
    </source>
</reference>
<keyword evidence="3" id="KW-1185">Reference proteome</keyword>
<dbReference type="HOGENOM" id="CLU_500395_0_0_14"/>
<feature type="compositionally biased region" description="Low complexity" evidence="1">
    <location>
        <begin position="72"/>
        <end position="113"/>
    </location>
</feature>
<sequence length="544" mass="58794">MGFDSLLKRKLKSRISNLKINQKRNDNYMKISKKLLIGSITTLGAIGVGAAVTAPLVDSFANRNSSGVEVPNQDNNNNSGDNDNNSNPNGDGNQNQGGDENTDGNDNQNQGQDGNNGDGNQNQGGDGDTNTDPTPPVQLQKDATRPNDGTEIESSVTTIPVADVTELNNFLSENFEKSVKPTFNGYFKNVDVSLVKDSANFANKNFKISVTPTSGHAWEDGTTDAKEYTVLLPKMLLLARTSGALSYNDIIIATNSATLDSHLKSNFTAKKFSGATITNYTAEYVAGSANLENSSFKVKLTPVVGAAWYNGVNYGTTPVTVNVSFLAAIPVVSLSSADTFLQTFSASEVWNTETFNTKLTDLFKNSDSLKSSLSNDYSGTNISYVSGSADYDKGEFKITATPKGRFSWLDTRTKEARTITVKANIQKISYNTPLSVQNGGSRTDLIYGRPTVVLTSKTTNTTTYKANYKLHESSAQYGWTTLWSYSQDGGKTWTSEPKSALNPTVTVNNSMVKGSLKLKFEILFYIDGGENAPTVGWSMTFDAI</sequence>
<proteinExistence type="predicted"/>